<evidence type="ECO:0000313" key="6">
    <source>
        <dbReference type="Proteomes" id="UP001617351"/>
    </source>
</evidence>
<organism evidence="5 6">
    <name type="scientific">Streptomyces toxytricini</name>
    <name type="common">Actinomyces toxytricini</name>
    <dbReference type="NCBI Taxonomy" id="67369"/>
    <lineage>
        <taxon>Bacteria</taxon>
        <taxon>Bacillati</taxon>
        <taxon>Actinomycetota</taxon>
        <taxon>Actinomycetes</taxon>
        <taxon>Kitasatosporales</taxon>
        <taxon>Streptomycetaceae</taxon>
        <taxon>Streptomyces</taxon>
    </lineage>
</organism>
<evidence type="ECO:0000259" key="4">
    <source>
        <dbReference type="PROSITE" id="PS51118"/>
    </source>
</evidence>
<keyword evidence="3" id="KW-0804">Transcription</keyword>
<proteinExistence type="predicted"/>
<feature type="domain" description="HTH hxlR-type" evidence="4">
    <location>
        <begin position="23"/>
        <end position="122"/>
    </location>
</feature>
<name>A0ABW8EFD0_STRT5</name>
<reference evidence="5 6" key="1">
    <citation type="submission" date="2024-10" db="EMBL/GenBank/DDBJ databases">
        <title>The Natural Products Discovery Center: Release of the First 8490 Sequenced Strains for Exploring Actinobacteria Biosynthetic Diversity.</title>
        <authorList>
            <person name="Kalkreuter E."/>
            <person name="Kautsar S.A."/>
            <person name="Yang D."/>
            <person name="Bader C.D."/>
            <person name="Teijaro C.N."/>
            <person name="Fluegel L."/>
            <person name="Davis C.M."/>
            <person name="Simpson J.R."/>
            <person name="Lauterbach L."/>
            <person name="Steele A.D."/>
            <person name="Gui C."/>
            <person name="Meng S."/>
            <person name="Li G."/>
            <person name="Viehrig K."/>
            <person name="Ye F."/>
            <person name="Su P."/>
            <person name="Kiefer A.F."/>
            <person name="Nichols A."/>
            <person name="Cepeda A.J."/>
            <person name="Yan W."/>
            <person name="Fan B."/>
            <person name="Jiang Y."/>
            <person name="Adhikari A."/>
            <person name="Zheng C.-J."/>
            <person name="Schuster L."/>
            <person name="Cowan T.M."/>
            <person name="Smanski M.J."/>
            <person name="Chevrette M.G."/>
            <person name="De Carvalho L.P.S."/>
            <person name="Shen B."/>
        </authorList>
    </citation>
    <scope>NUCLEOTIDE SEQUENCE [LARGE SCALE GENOMIC DNA]</scope>
    <source>
        <strain evidence="5 6">NPDC087220</strain>
    </source>
</reference>
<evidence type="ECO:0000256" key="3">
    <source>
        <dbReference type="ARBA" id="ARBA00023163"/>
    </source>
</evidence>
<comment type="caution">
    <text evidence="5">The sequence shown here is derived from an EMBL/GenBank/DDBJ whole genome shotgun (WGS) entry which is preliminary data.</text>
</comment>
<keyword evidence="1" id="KW-0805">Transcription regulation</keyword>
<dbReference type="EMBL" id="JBIUYY010000005">
    <property type="protein sequence ID" value="MFJ2821964.1"/>
    <property type="molecule type" value="Genomic_DNA"/>
</dbReference>
<dbReference type="PANTHER" id="PTHR33204:SF37">
    <property type="entry name" value="HTH-TYPE TRANSCRIPTIONAL REGULATOR YODB"/>
    <property type="match status" value="1"/>
</dbReference>
<dbReference type="InterPro" id="IPR036390">
    <property type="entry name" value="WH_DNA-bd_sf"/>
</dbReference>
<sequence length="143" mass="15624">MGAEADEQGLDEDLGGREYAADCQARVAFEVLSNRWDSVIVYILGESGPMRPRALITRIGGISPKVLNEALRRLEYNGLVVRQAYAEAPPRVDYSLTEAGLALLGPIRAMGMWAGRYTEAVLAAQARFAPREARPHSRRGAVP</sequence>
<dbReference type="InterPro" id="IPR002577">
    <property type="entry name" value="HTH_HxlR"/>
</dbReference>
<dbReference type="RefSeq" id="WP_402380934.1">
    <property type="nucleotide sequence ID" value="NZ_JBIUYY010000005.1"/>
</dbReference>
<dbReference type="PANTHER" id="PTHR33204">
    <property type="entry name" value="TRANSCRIPTIONAL REGULATOR, MARR FAMILY"/>
    <property type="match status" value="1"/>
</dbReference>
<dbReference type="InterPro" id="IPR036388">
    <property type="entry name" value="WH-like_DNA-bd_sf"/>
</dbReference>
<dbReference type="Gene3D" id="1.10.10.10">
    <property type="entry name" value="Winged helix-like DNA-binding domain superfamily/Winged helix DNA-binding domain"/>
    <property type="match status" value="1"/>
</dbReference>
<gene>
    <name evidence="5" type="ORF">ACIO7M_12730</name>
</gene>
<dbReference type="PROSITE" id="PS51118">
    <property type="entry name" value="HTH_HXLR"/>
    <property type="match status" value="1"/>
</dbReference>
<evidence type="ECO:0000256" key="1">
    <source>
        <dbReference type="ARBA" id="ARBA00023015"/>
    </source>
</evidence>
<keyword evidence="6" id="KW-1185">Reference proteome</keyword>
<evidence type="ECO:0000256" key="2">
    <source>
        <dbReference type="ARBA" id="ARBA00023125"/>
    </source>
</evidence>
<dbReference type="Pfam" id="PF01638">
    <property type="entry name" value="HxlR"/>
    <property type="match status" value="1"/>
</dbReference>
<keyword evidence="2" id="KW-0238">DNA-binding</keyword>
<dbReference type="Proteomes" id="UP001617351">
    <property type="component" value="Unassembled WGS sequence"/>
</dbReference>
<evidence type="ECO:0000313" key="5">
    <source>
        <dbReference type="EMBL" id="MFJ2821964.1"/>
    </source>
</evidence>
<dbReference type="SUPFAM" id="SSF46785">
    <property type="entry name" value="Winged helix' DNA-binding domain"/>
    <property type="match status" value="1"/>
</dbReference>
<accession>A0ABW8EFD0</accession>
<protein>
    <submittedName>
        <fullName evidence="5">Winged helix-turn-helix transcriptional regulator</fullName>
    </submittedName>
</protein>